<dbReference type="RefSeq" id="WP_156943995.1">
    <property type="nucleotide sequence ID" value="NZ_JAME01000125.1"/>
</dbReference>
<dbReference type="InterPro" id="IPR010710">
    <property type="entry name" value="DUF1289"/>
</dbReference>
<name>X7F2X3_9RHOB</name>
<proteinExistence type="predicted"/>
<dbReference type="EMBL" id="JAME01000125">
    <property type="protein sequence ID" value="ETX26446.1"/>
    <property type="molecule type" value="Genomic_DNA"/>
</dbReference>
<evidence type="ECO:0000313" key="2">
    <source>
        <dbReference type="Proteomes" id="UP000023430"/>
    </source>
</evidence>
<keyword evidence="2" id="KW-1185">Reference proteome</keyword>
<accession>X7F2X3</accession>
<protein>
    <submittedName>
        <fullName evidence="1">Uncharacterized protein</fullName>
    </submittedName>
</protein>
<sequence length="43" mass="4588">RTLDEIAAWGSLSAEARRAVLADLPARADLLSPDARAAMPGRR</sequence>
<dbReference type="OrthoDB" id="9811423at2"/>
<comment type="caution">
    <text evidence="1">The sequence shown here is derived from an EMBL/GenBank/DDBJ whole genome shotgun (WGS) entry which is preliminary data.</text>
</comment>
<gene>
    <name evidence="1" type="ORF">RISW2_03150</name>
</gene>
<reference evidence="1 2" key="1">
    <citation type="submission" date="2014-01" db="EMBL/GenBank/DDBJ databases">
        <title>Roseivivax isoporae LMG 25204 Genome Sequencing.</title>
        <authorList>
            <person name="Lai Q."/>
            <person name="Li G."/>
            <person name="Shao Z."/>
        </authorList>
    </citation>
    <scope>NUCLEOTIDE SEQUENCE [LARGE SCALE GENOMIC DNA]</scope>
    <source>
        <strain evidence="1 2">LMG 25204</strain>
    </source>
</reference>
<organism evidence="1 2">
    <name type="scientific">Roseivivax isoporae LMG 25204</name>
    <dbReference type="NCBI Taxonomy" id="1449351"/>
    <lineage>
        <taxon>Bacteria</taxon>
        <taxon>Pseudomonadati</taxon>
        <taxon>Pseudomonadota</taxon>
        <taxon>Alphaproteobacteria</taxon>
        <taxon>Rhodobacterales</taxon>
        <taxon>Roseobacteraceae</taxon>
        <taxon>Roseivivax</taxon>
    </lineage>
</organism>
<dbReference type="Proteomes" id="UP000023430">
    <property type="component" value="Unassembled WGS sequence"/>
</dbReference>
<dbReference type="Pfam" id="PF06945">
    <property type="entry name" value="DUF1289"/>
    <property type="match status" value="1"/>
</dbReference>
<feature type="non-terminal residue" evidence="1">
    <location>
        <position position="1"/>
    </location>
</feature>
<dbReference type="AlphaFoldDB" id="X7F2X3"/>
<evidence type="ECO:0000313" key="1">
    <source>
        <dbReference type="EMBL" id="ETX26446.1"/>
    </source>
</evidence>